<evidence type="ECO:0000313" key="1">
    <source>
        <dbReference type="EMBL" id="MBA8929156.1"/>
    </source>
</evidence>
<gene>
    <name evidence="1" type="ORF">BC739_006374</name>
</gene>
<name>A0ABR6BQG2_9PSEU</name>
<dbReference type="RefSeq" id="WP_025353748.1">
    <property type="nucleotide sequence ID" value="NZ_BAAABQ010000022.1"/>
</dbReference>
<protein>
    <submittedName>
        <fullName evidence="1">Uncharacterized protein</fullName>
    </submittedName>
</protein>
<dbReference type="EMBL" id="JACJID010000005">
    <property type="protein sequence ID" value="MBA8929156.1"/>
    <property type="molecule type" value="Genomic_DNA"/>
</dbReference>
<organism evidence="1 2">
    <name type="scientific">Kutzneria viridogrisea</name>
    <dbReference type="NCBI Taxonomy" id="47990"/>
    <lineage>
        <taxon>Bacteria</taxon>
        <taxon>Bacillati</taxon>
        <taxon>Actinomycetota</taxon>
        <taxon>Actinomycetes</taxon>
        <taxon>Pseudonocardiales</taxon>
        <taxon>Pseudonocardiaceae</taxon>
        <taxon>Kutzneria</taxon>
    </lineage>
</organism>
<evidence type="ECO:0000313" key="2">
    <source>
        <dbReference type="Proteomes" id="UP000517916"/>
    </source>
</evidence>
<sequence>MPLSTAVRRSCLEFLQPDEQIDYVFPAISAGPPGMISVLVVVSRSRITVLACKQLRRNEPDSVWASFPRTSRLTPVEEGAGPVISLGSMLLEIDDEYLSVVRAADAEMSGDEFLPPDPLPDL</sequence>
<dbReference type="Proteomes" id="UP000517916">
    <property type="component" value="Unassembled WGS sequence"/>
</dbReference>
<proteinExistence type="predicted"/>
<keyword evidence="2" id="KW-1185">Reference proteome</keyword>
<comment type="caution">
    <text evidence="1">The sequence shown here is derived from an EMBL/GenBank/DDBJ whole genome shotgun (WGS) entry which is preliminary data.</text>
</comment>
<accession>A0ABR6BQG2</accession>
<reference evidence="1 2" key="1">
    <citation type="submission" date="2020-08" db="EMBL/GenBank/DDBJ databases">
        <title>Genomic Encyclopedia of Archaeal and Bacterial Type Strains, Phase II (KMG-II): from individual species to whole genera.</title>
        <authorList>
            <person name="Goeker M."/>
        </authorList>
    </citation>
    <scope>NUCLEOTIDE SEQUENCE [LARGE SCALE GENOMIC DNA]</scope>
    <source>
        <strain evidence="1 2">DSM 43850</strain>
    </source>
</reference>